<accession>A0AA42JG12</accession>
<sequence length="1123" mass="128493">METNFSFLQAFPTLFKQVQFAERYFSEDPNTSMYKLRQFGEFLAKQIAVRFRLALPENITQNDRLKALKECRLDRDILSMFHFLKNAGNEAVHEGIEDNQKVITAMIAAWQLSIWFVRTFGDNMANFEPVPFCPDYLQAVRNNENLAKYTENPTASQQEEQQLVEANQAEIQAISTALSNQSEEEKQAFDVAREKRAAQAFERLKNYELRLLDEKQTRLLMIDPMLREAGWEADSENLDYRKGVRPEKGRYLAIAEYPVGKDRADYVLFCGLVPVAIVEAKKANVNVAGKVAQAERYAKQFEITENLTAPWVLAKRTVAWASDESANDGLHFYVPFVYSCNGKPYLKQQLELSGTWFRDVRQPSNLKRALQQFHTPDVLLEMLKKDEEQATQKLENEPFDFLGLRPYQEKAIQAVEQNLSEGKREMLLAMATGTGKTRTITGLIHRFLKTDRFRRILFLVDRTALAEQAEDTFGGMNVEPNQTLNTLYNFAVNGVVEPETKVKVATVQSLVKQIFYSGEAPAIDQFDCIIVDEAHRGYTLDQEMTDGELEFQDNEQYLSTYRRVLDYFDAVKIGLTATPALHTKEIFGEPVFVYSYKEAVIDDYLVDHEPPIEIKTKLNQDGIHFERGEQLEFIDTSTGEVVLSELADEQNFDVESFNRTVLNDSFNQVVCEVLLDYLDPFGSEKTLIFCATDLHADKIKGILDTLFKQKYGDEYNTNAVAKITGQADKPNTLIKYFKNERYPNIAITVDLLSTGIDVPEICNLVFLRRVKSRVLYEQMKGRATRKCEALGKTVFHIYDAVGLCRAMASVDTMKPIVKNVHQPISQLVEELQAVGKIENNANPLANEHQQALLEQISQKIMRLLRKADKMAEKSPQMKENLAILEQEWGVKPNLLHKHLLKIGVQGAVQFFEKHRNILTEFNRLQAMLPSERMPVISTHEDEVREITPIYGKGESADDYLQEFMAYIQQHSNDSVAIQVIINRPRNLTRQQLKEIELALDAQGFSKAKLNKAMGQKTNRHISAGIVAHIRRAAIGDSLVPFEQRVDHAIEKLCQAHSFKPNQQKWLERIAKQLKQNHDEILDRSRLTELFQGQFSGIRAEFGETLDELLAELNEGLWDKIGEI</sequence>
<feature type="domain" description="Helicase C-terminal" evidence="3">
    <location>
        <begin position="673"/>
        <end position="835"/>
    </location>
</feature>
<dbReference type="InterPro" id="IPR014001">
    <property type="entry name" value="Helicase_ATP-bd"/>
</dbReference>
<dbReference type="InterPro" id="IPR007409">
    <property type="entry name" value="Restrct_endonuc_type1_HsdR_N"/>
</dbReference>
<keyword evidence="1" id="KW-0175">Coiled coil</keyword>
<dbReference type="Pfam" id="PF00271">
    <property type="entry name" value="Helicase_C"/>
    <property type="match status" value="1"/>
</dbReference>
<comment type="caution">
    <text evidence="4">The sequence shown here is derived from an EMBL/GenBank/DDBJ whole genome shotgun (WGS) entry which is preliminary data.</text>
</comment>
<dbReference type="GO" id="GO:0009307">
    <property type="term" value="P:DNA restriction-modification system"/>
    <property type="evidence" value="ECO:0007669"/>
    <property type="project" value="UniProtKB-KW"/>
</dbReference>
<gene>
    <name evidence="4" type="primary">hsdR</name>
    <name evidence="4" type="ORF">N5925_09325</name>
</gene>
<dbReference type="Pfam" id="PF04851">
    <property type="entry name" value="ResIII"/>
    <property type="match status" value="1"/>
</dbReference>
<dbReference type="EMBL" id="JAODIR010000057">
    <property type="protein sequence ID" value="MDD2168767.1"/>
    <property type="molecule type" value="Genomic_DNA"/>
</dbReference>
<evidence type="ECO:0000259" key="2">
    <source>
        <dbReference type="PROSITE" id="PS51192"/>
    </source>
</evidence>
<dbReference type="Gene3D" id="3.90.1570.30">
    <property type="match status" value="1"/>
</dbReference>
<dbReference type="GO" id="GO:0009035">
    <property type="term" value="F:type I site-specific deoxyribonuclease activity"/>
    <property type="evidence" value="ECO:0007669"/>
    <property type="project" value="UniProtKB-EC"/>
</dbReference>
<protein>
    <submittedName>
        <fullName evidence="4">Type I restriction-modification system endonuclease</fullName>
        <ecNumber evidence="4">3.1.21.3</ecNumber>
    </submittedName>
</protein>
<feature type="coiled-coil region" evidence="1">
    <location>
        <begin position="846"/>
        <end position="887"/>
    </location>
</feature>
<dbReference type="InterPro" id="IPR027417">
    <property type="entry name" value="P-loop_NTPase"/>
</dbReference>
<dbReference type="SMART" id="SM00487">
    <property type="entry name" value="DEXDc"/>
    <property type="match status" value="1"/>
</dbReference>
<dbReference type="GO" id="GO:0005829">
    <property type="term" value="C:cytosol"/>
    <property type="evidence" value="ECO:0007669"/>
    <property type="project" value="TreeGrafter"/>
</dbReference>
<evidence type="ECO:0000256" key="1">
    <source>
        <dbReference type="SAM" id="Coils"/>
    </source>
</evidence>
<dbReference type="GO" id="GO:0005524">
    <property type="term" value="F:ATP binding"/>
    <property type="evidence" value="ECO:0007669"/>
    <property type="project" value="UniProtKB-KW"/>
</dbReference>
<dbReference type="InterPro" id="IPR006935">
    <property type="entry name" value="Helicase/UvrB_N"/>
</dbReference>
<evidence type="ECO:0000313" key="5">
    <source>
        <dbReference type="Proteomes" id="UP001148834"/>
    </source>
</evidence>
<dbReference type="InterPro" id="IPR001650">
    <property type="entry name" value="Helicase_C-like"/>
</dbReference>
<keyword evidence="4" id="KW-0255">Endonuclease</keyword>
<dbReference type="CDD" id="cd18799">
    <property type="entry name" value="SF2_C_EcoAI-like"/>
    <property type="match status" value="1"/>
</dbReference>
<dbReference type="CDD" id="cd18032">
    <property type="entry name" value="DEXHc_RE_I_III_res"/>
    <property type="match status" value="1"/>
</dbReference>
<dbReference type="Proteomes" id="UP001148834">
    <property type="component" value="Unassembled WGS sequence"/>
</dbReference>
<dbReference type="PANTHER" id="PTHR47396">
    <property type="entry name" value="TYPE I RESTRICTION ENZYME ECOKI R PROTEIN"/>
    <property type="match status" value="1"/>
</dbReference>
<evidence type="ECO:0000259" key="3">
    <source>
        <dbReference type="PROSITE" id="PS51194"/>
    </source>
</evidence>
<feature type="domain" description="Helicase ATP-binding" evidence="2">
    <location>
        <begin position="417"/>
        <end position="597"/>
    </location>
</feature>
<evidence type="ECO:0000313" key="4">
    <source>
        <dbReference type="EMBL" id="MDD2168767.1"/>
    </source>
</evidence>
<dbReference type="AlphaFoldDB" id="A0AA42JG12"/>
<dbReference type="GO" id="GO:0003677">
    <property type="term" value="F:DNA binding"/>
    <property type="evidence" value="ECO:0007669"/>
    <property type="project" value="UniProtKB-KW"/>
</dbReference>
<dbReference type="EC" id="3.1.21.3" evidence="4"/>
<dbReference type="PANTHER" id="PTHR47396:SF1">
    <property type="entry name" value="ATP-DEPENDENT HELICASE IRC3-RELATED"/>
    <property type="match status" value="1"/>
</dbReference>
<organism evidence="4 5">
    <name type="scientific">Glaesserella parasuis</name>
    <name type="common">Haemophilus parasuis</name>
    <dbReference type="NCBI Taxonomy" id="738"/>
    <lineage>
        <taxon>Bacteria</taxon>
        <taxon>Pseudomonadati</taxon>
        <taxon>Pseudomonadota</taxon>
        <taxon>Gammaproteobacteria</taxon>
        <taxon>Pasteurellales</taxon>
        <taxon>Pasteurellaceae</taxon>
        <taxon>Glaesserella</taxon>
    </lineage>
</organism>
<dbReference type="InterPro" id="IPR050742">
    <property type="entry name" value="Helicase_Restrict-Modif_Enz"/>
</dbReference>
<dbReference type="Gene3D" id="3.40.50.300">
    <property type="entry name" value="P-loop containing nucleotide triphosphate hydrolases"/>
    <property type="match status" value="2"/>
</dbReference>
<keyword evidence="4" id="KW-0378">Hydrolase</keyword>
<reference evidence="4" key="1">
    <citation type="submission" date="2022-09" db="EMBL/GenBank/DDBJ databases">
        <title>Molecular characterization of Glaesserella parasuis strains circulating in commercial swine farms using whole-genome sequencing.</title>
        <authorList>
            <person name="Mugabi R."/>
            <person name="Clavijo M."/>
            <person name="Li G."/>
        </authorList>
    </citation>
    <scope>NUCLEOTIDE SEQUENCE</scope>
    <source>
        <strain evidence="4">0435-53</strain>
    </source>
</reference>
<name>A0AA42JG12_GLAPU</name>
<dbReference type="Pfam" id="PF08463">
    <property type="entry name" value="EcoEI_R_C"/>
    <property type="match status" value="1"/>
</dbReference>
<dbReference type="InterPro" id="IPR013670">
    <property type="entry name" value="EcoEI_R_C_dom"/>
</dbReference>
<dbReference type="PROSITE" id="PS51194">
    <property type="entry name" value="HELICASE_CTER"/>
    <property type="match status" value="1"/>
</dbReference>
<dbReference type="Pfam" id="PF04313">
    <property type="entry name" value="HSDR_N"/>
    <property type="match status" value="1"/>
</dbReference>
<dbReference type="NCBIfam" id="NF008521">
    <property type="entry name" value="PRK11448.1"/>
    <property type="match status" value="1"/>
</dbReference>
<dbReference type="PROSITE" id="PS51192">
    <property type="entry name" value="HELICASE_ATP_BIND_1"/>
    <property type="match status" value="1"/>
</dbReference>
<keyword evidence="4" id="KW-0540">Nuclease</keyword>
<proteinExistence type="predicted"/>
<dbReference type="SUPFAM" id="SSF52540">
    <property type="entry name" value="P-loop containing nucleoside triphosphate hydrolases"/>
    <property type="match status" value="1"/>
</dbReference>